<accession>A0A383DVL1</accession>
<dbReference type="InterPro" id="IPR001910">
    <property type="entry name" value="Inosine/uridine_hydrolase_dom"/>
</dbReference>
<dbReference type="SUPFAM" id="SSF53590">
    <property type="entry name" value="Nucleoside hydrolase"/>
    <property type="match status" value="1"/>
</dbReference>
<dbReference type="PANTHER" id="PTHR12304">
    <property type="entry name" value="INOSINE-URIDINE PREFERRING NUCLEOSIDE HYDROLASE"/>
    <property type="match status" value="1"/>
</dbReference>
<dbReference type="GO" id="GO:0008477">
    <property type="term" value="F:purine nucleosidase activity"/>
    <property type="evidence" value="ECO:0007669"/>
    <property type="project" value="TreeGrafter"/>
</dbReference>
<feature type="compositionally biased region" description="Basic and acidic residues" evidence="3">
    <location>
        <begin position="172"/>
        <end position="191"/>
    </location>
</feature>
<evidence type="ECO:0000256" key="1">
    <source>
        <dbReference type="ARBA" id="ARBA00022801"/>
    </source>
</evidence>
<evidence type="ECO:0000259" key="4">
    <source>
        <dbReference type="Pfam" id="PF01156"/>
    </source>
</evidence>
<reference evidence="5" key="1">
    <citation type="submission" date="2018-05" db="EMBL/GenBank/DDBJ databases">
        <authorList>
            <person name="Lanie J.A."/>
            <person name="Ng W.-L."/>
            <person name="Kazmierczak K.M."/>
            <person name="Andrzejewski T.M."/>
            <person name="Davidsen T.M."/>
            <person name="Wayne K.J."/>
            <person name="Tettelin H."/>
            <person name="Glass J.I."/>
            <person name="Rusch D."/>
            <person name="Podicherti R."/>
            <person name="Tsui H.-C.T."/>
            <person name="Winkler M.E."/>
        </authorList>
    </citation>
    <scope>NUCLEOTIDE SEQUENCE</scope>
</reference>
<evidence type="ECO:0000256" key="3">
    <source>
        <dbReference type="SAM" id="MobiDB-lite"/>
    </source>
</evidence>
<dbReference type="PANTHER" id="PTHR12304:SF4">
    <property type="entry name" value="URIDINE NUCLEOSIDASE"/>
    <property type="match status" value="1"/>
</dbReference>
<dbReference type="Gene3D" id="3.90.245.10">
    <property type="entry name" value="Ribonucleoside hydrolase-like"/>
    <property type="match status" value="1"/>
</dbReference>
<protein>
    <recommendedName>
        <fullName evidence="4">Inosine/uridine-preferring nucleoside hydrolase domain-containing protein</fullName>
    </recommendedName>
</protein>
<keyword evidence="1" id="KW-0378">Hydrolase</keyword>
<organism evidence="5">
    <name type="scientific">marine metagenome</name>
    <dbReference type="NCBI Taxonomy" id="408172"/>
    <lineage>
        <taxon>unclassified sequences</taxon>
        <taxon>metagenomes</taxon>
        <taxon>ecological metagenomes</taxon>
    </lineage>
</organism>
<dbReference type="GO" id="GO:0005829">
    <property type="term" value="C:cytosol"/>
    <property type="evidence" value="ECO:0007669"/>
    <property type="project" value="TreeGrafter"/>
</dbReference>
<evidence type="ECO:0000256" key="2">
    <source>
        <dbReference type="ARBA" id="ARBA00023295"/>
    </source>
</evidence>
<dbReference type="AlphaFoldDB" id="A0A383DVL1"/>
<sequence>MQRTKVILDIDNAIGMPVRDVDDGIALALALASPEIELVGVTTCAGNCHTYESTENTLRLLELAGQSDIPVAEGRELPFIQDVTANFELLDGFSKMYGFLWKDVPPMPPVTLKPSPLPAHELIIKMVRENPGEVVIVKEGSHTNLALALLVDPEIAPLVKAVIHMGGETGEPDWKSPDPSSHRADPDVWEY</sequence>
<feature type="domain" description="Inosine/uridine-preferring nucleoside hydrolase" evidence="4">
    <location>
        <begin position="6"/>
        <end position="170"/>
    </location>
</feature>
<keyword evidence="2" id="KW-0326">Glycosidase</keyword>
<dbReference type="InterPro" id="IPR036452">
    <property type="entry name" value="Ribo_hydro-like"/>
</dbReference>
<name>A0A383DVL1_9ZZZZ</name>
<dbReference type="GO" id="GO:0006152">
    <property type="term" value="P:purine nucleoside catabolic process"/>
    <property type="evidence" value="ECO:0007669"/>
    <property type="project" value="TreeGrafter"/>
</dbReference>
<gene>
    <name evidence="5" type="ORF">METZ01_LOCUS501198</name>
</gene>
<feature type="non-terminal residue" evidence="5">
    <location>
        <position position="191"/>
    </location>
</feature>
<evidence type="ECO:0000313" key="5">
    <source>
        <dbReference type="EMBL" id="SVE48344.1"/>
    </source>
</evidence>
<dbReference type="Pfam" id="PF01156">
    <property type="entry name" value="IU_nuc_hydro"/>
    <property type="match status" value="1"/>
</dbReference>
<dbReference type="EMBL" id="UINC01220434">
    <property type="protein sequence ID" value="SVE48344.1"/>
    <property type="molecule type" value="Genomic_DNA"/>
</dbReference>
<proteinExistence type="predicted"/>
<dbReference type="InterPro" id="IPR023186">
    <property type="entry name" value="IUNH"/>
</dbReference>
<feature type="region of interest" description="Disordered" evidence="3">
    <location>
        <begin position="168"/>
        <end position="191"/>
    </location>
</feature>